<sequence length="511" mass="57353">MATGFAVSVSFGIAISLILFVKCISKTRQLPGPKGLPILGSFLELPREFEWLYWSQYKDLYGMFCSTTILGQTIVVLNDIESCSNLLEKRSAIYSGRPKMRFAGEIVGWDKQLLLAPYGDHFRAMRKLAHRHLGTKAAAATYSDTQELQSRHLIARLQDHPGDVVKNIRITIGAILLRMSHGYITRTDGNDPMINRIEIAAKDFYDATKPGRWMVDVFPWLKHLPKWLPGAGFQKIGARYYKTNMEQTDLPYNFVLEEMKNGTALASFTSTALQDPLLTDAEQQALKYCAAALYGGGLDTMTGAITTFFLVMILFPGIQEKVHQELDRVVGNDRFPTLKDQSNLPFVCAVQKEIYRWRTIVPLGIPHALTKDDEINGCIVSKGSIVISNLWQIAHDESSYHDPMTFNPGRFLQDSPELDPSSYVFGFGRRKCPGIEVAHSTVFMIMTTCLAVFEIEPGYNKEGVKEFPKDEFVPGSVCHPKPFECNVRPRSAKALQLIKMAQMEMGDTGID</sequence>
<evidence type="ECO:0000256" key="8">
    <source>
        <dbReference type="ARBA" id="ARBA00023033"/>
    </source>
</evidence>
<dbReference type="PRINTS" id="PR00463">
    <property type="entry name" value="EP450I"/>
</dbReference>
<evidence type="ECO:0000313" key="13">
    <source>
        <dbReference type="Proteomes" id="UP001142393"/>
    </source>
</evidence>
<evidence type="ECO:0000256" key="9">
    <source>
        <dbReference type="PIRSR" id="PIRSR602401-1"/>
    </source>
</evidence>
<keyword evidence="4 9" id="KW-0349">Heme</keyword>
<dbReference type="CDD" id="cd11065">
    <property type="entry name" value="CYP64-like"/>
    <property type="match status" value="1"/>
</dbReference>
<evidence type="ECO:0000256" key="10">
    <source>
        <dbReference type="RuleBase" id="RU000461"/>
    </source>
</evidence>
<evidence type="ECO:0000256" key="1">
    <source>
        <dbReference type="ARBA" id="ARBA00001971"/>
    </source>
</evidence>
<keyword evidence="11" id="KW-0472">Membrane</keyword>
<dbReference type="Gene3D" id="1.10.630.10">
    <property type="entry name" value="Cytochrome P450"/>
    <property type="match status" value="1"/>
</dbReference>
<dbReference type="InterPro" id="IPR017972">
    <property type="entry name" value="Cyt_P450_CS"/>
</dbReference>
<dbReference type="PROSITE" id="PS00086">
    <property type="entry name" value="CYTOCHROME_P450"/>
    <property type="match status" value="1"/>
</dbReference>
<dbReference type="InterPro" id="IPR001128">
    <property type="entry name" value="Cyt_P450"/>
</dbReference>
<evidence type="ECO:0000256" key="5">
    <source>
        <dbReference type="ARBA" id="ARBA00022723"/>
    </source>
</evidence>
<name>A0A9W8NWK7_9AGAR</name>
<dbReference type="GO" id="GO:0016705">
    <property type="term" value="F:oxidoreductase activity, acting on paired donors, with incorporation or reduction of molecular oxygen"/>
    <property type="evidence" value="ECO:0007669"/>
    <property type="project" value="InterPro"/>
</dbReference>
<organism evidence="12 13">
    <name type="scientific">Lentinula detonsa</name>
    <dbReference type="NCBI Taxonomy" id="2804962"/>
    <lineage>
        <taxon>Eukaryota</taxon>
        <taxon>Fungi</taxon>
        <taxon>Dikarya</taxon>
        <taxon>Basidiomycota</taxon>
        <taxon>Agaricomycotina</taxon>
        <taxon>Agaricomycetes</taxon>
        <taxon>Agaricomycetidae</taxon>
        <taxon>Agaricales</taxon>
        <taxon>Marasmiineae</taxon>
        <taxon>Omphalotaceae</taxon>
        <taxon>Lentinula</taxon>
    </lineage>
</organism>
<keyword evidence="8 10" id="KW-0503">Monooxygenase</keyword>
<evidence type="ECO:0000256" key="11">
    <source>
        <dbReference type="SAM" id="Phobius"/>
    </source>
</evidence>
<keyword evidence="11" id="KW-1133">Transmembrane helix</keyword>
<comment type="pathway">
    <text evidence="2">Secondary metabolite biosynthesis.</text>
</comment>
<protein>
    <submittedName>
        <fullName evidence="12">Cytochrome P450</fullName>
    </submittedName>
</protein>
<dbReference type="PANTHER" id="PTHR46300:SF7">
    <property type="entry name" value="P450, PUTATIVE (EUROFUNG)-RELATED"/>
    <property type="match status" value="1"/>
</dbReference>
<dbReference type="InterPro" id="IPR002401">
    <property type="entry name" value="Cyt_P450_E_grp-I"/>
</dbReference>
<gene>
    <name evidence="12" type="ORF">DFH05DRAFT_1401671</name>
</gene>
<keyword evidence="5 9" id="KW-0479">Metal-binding</keyword>
<reference evidence="12 13" key="1">
    <citation type="journal article" date="2023" name="Proc. Natl. Acad. Sci. U.S.A.">
        <title>A global phylogenomic analysis of the shiitake genus Lentinula.</title>
        <authorList>
            <person name="Sierra-Patev S."/>
            <person name="Min B."/>
            <person name="Naranjo-Ortiz M."/>
            <person name="Looney B."/>
            <person name="Konkel Z."/>
            <person name="Slot J.C."/>
            <person name="Sakamoto Y."/>
            <person name="Steenwyk J.L."/>
            <person name="Rokas A."/>
            <person name="Carro J."/>
            <person name="Camarero S."/>
            <person name="Ferreira P."/>
            <person name="Molpeceres G."/>
            <person name="Ruiz-Duenas F.J."/>
            <person name="Serrano A."/>
            <person name="Henrissat B."/>
            <person name="Drula E."/>
            <person name="Hughes K.W."/>
            <person name="Mata J.L."/>
            <person name="Ishikawa N.K."/>
            <person name="Vargas-Isla R."/>
            <person name="Ushijima S."/>
            <person name="Smith C.A."/>
            <person name="Donoghue J."/>
            <person name="Ahrendt S."/>
            <person name="Andreopoulos W."/>
            <person name="He G."/>
            <person name="LaButti K."/>
            <person name="Lipzen A."/>
            <person name="Ng V."/>
            <person name="Riley R."/>
            <person name="Sandor L."/>
            <person name="Barry K."/>
            <person name="Martinez A.T."/>
            <person name="Xiao Y."/>
            <person name="Gibbons J.G."/>
            <person name="Terashima K."/>
            <person name="Grigoriev I.V."/>
            <person name="Hibbett D."/>
        </authorList>
    </citation>
    <scope>NUCLEOTIDE SEQUENCE [LARGE SCALE GENOMIC DNA]</scope>
    <source>
        <strain evidence="12 13">TFB7810</strain>
    </source>
</reference>
<dbReference type="EMBL" id="JANVFU010000010">
    <property type="protein sequence ID" value="KAJ3742330.1"/>
    <property type="molecule type" value="Genomic_DNA"/>
</dbReference>
<comment type="cofactor">
    <cofactor evidence="1 9">
        <name>heme</name>
        <dbReference type="ChEBI" id="CHEBI:30413"/>
    </cofactor>
</comment>
<feature type="binding site" description="axial binding residue" evidence="9">
    <location>
        <position position="432"/>
    </location>
    <ligand>
        <name>heme</name>
        <dbReference type="ChEBI" id="CHEBI:30413"/>
    </ligand>
    <ligandPart>
        <name>Fe</name>
        <dbReference type="ChEBI" id="CHEBI:18248"/>
    </ligandPart>
</feature>
<dbReference type="Proteomes" id="UP001142393">
    <property type="component" value="Unassembled WGS sequence"/>
</dbReference>
<evidence type="ECO:0000256" key="7">
    <source>
        <dbReference type="ARBA" id="ARBA00023004"/>
    </source>
</evidence>
<evidence type="ECO:0000256" key="3">
    <source>
        <dbReference type="ARBA" id="ARBA00010617"/>
    </source>
</evidence>
<dbReference type="AlphaFoldDB" id="A0A9W8NWK7"/>
<evidence type="ECO:0000256" key="6">
    <source>
        <dbReference type="ARBA" id="ARBA00023002"/>
    </source>
</evidence>
<keyword evidence="13" id="KW-1185">Reference proteome</keyword>
<dbReference type="Pfam" id="PF00067">
    <property type="entry name" value="p450"/>
    <property type="match status" value="1"/>
</dbReference>
<evidence type="ECO:0000256" key="4">
    <source>
        <dbReference type="ARBA" id="ARBA00022617"/>
    </source>
</evidence>
<feature type="transmembrane region" description="Helical" evidence="11">
    <location>
        <begin position="6"/>
        <end position="24"/>
    </location>
</feature>
<comment type="caution">
    <text evidence="12">The sequence shown here is derived from an EMBL/GenBank/DDBJ whole genome shotgun (WGS) entry which is preliminary data.</text>
</comment>
<dbReference type="SUPFAM" id="SSF48264">
    <property type="entry name" value="Cytochrome P450"/>
    <property type="match status" value="1"/>
</dbReference>
<dbReference type="InterPro" id="IPR050364">
    <property type="entry name" value="Cytochrome_P450_fung"/>
</dbReference>
<keyword evidence="11" id="KW-0812">Transmembrane</keyword>
<evidence type="ECO:0000313" key="12">
    <source>
        <dbReference type="EMBL" id="KAJ3742330.1"/>
    </source>
</evidence>
<dbReference type="GO" id="GO:0004497">
    <property type="term" value="F:monooxygenase activity"/>
    <property type="evidence" value="ECO:0007669"/>
    <property type="project" value="UniProtKB-KW"/>
</dbReference>
<keyword evidence="7 9" id="KW-0408">Iron</keyword>
<dbReference type="GO" id="GO:0020037">
    <property type="term" value="F:heme binding"/>
    <property type="evidence" value="ECO:0007669"/>
    <property type="project" value="InterPro"/>
</dbReference>
<evidence type="ECO:0000256" key="2">
    <source>
        <dbReference type="ARBA" id="ARBA00005179"/>
    </source>
</evidence>
<comment type="similarity">
    <text evidence="3 10">Belongs to the cytochrome P450 family.</text>
</comment>
<accession>A0A9W8NWK7</accession>
<keyword evidence="6 10" id="KW-0560">Oxidoreductase</keyword>
<dbReference type="PANTHER" id="PTHR46300">
    <property type="entry name" value="P450, PUTATIVE (EUROFUNG)-RELATED-RELATED"/>
    <property type="match status" value="1"/>
</dbReference>
<dbReference type="GO" id="GO:0005506">
    <property type="term" value="F:iron ion binding"/>
    <property type="evidence" value="ECO:0007669"/>
    <property type="project" value="InterPro"/>
</dbReference>
<proteinExistence type="inferred from homology"/>
<dbReference type="InterPro" id="IPR036396">
    <property type="entry name" value="Cyt_P450_sf"/>
</dbReference>